<dbReference type="InterPro" id="IPR050384">
    <property type="entry name" value="Endophilin_SH3RF"/>
</dbReference>
<reference evidence="9" key="1">
    <citation type="journal article" date="2014" name="Insect Biochem. Mol. Biol.">
        <title>An insight into the sialome of the frog biting fly, Corethrella appendiculata.</title>
        <authorList>
            <person name="Ribeiro J.M.C."/>
            <person name="Chagas A.C."/>
            <person name="Pham V.M."/>
            <person name="Lounibos L.P."/>
            <person name="Calvo E."/>
        </authorList>
    </citation>
    <scope>NUCLEOTIDE SEQUENCE</scope>
    <source>
        <tissue evidence="9">Salivary glands</tissue>
    </source>
</reference>
<feature type="region of interest" description="Disordered" evidence="6">
    <location>
        <begin position="296"/>
        <end position="345"/>
    </location>
</feature>
<feature type="compositionally biased region" description="Polar residues" evidence="6">
    <location>
        <begin position="298"/>
        <end position="330"/>
    </location>
</feature>
<evidence type="ECO:0000313" key="9">
    <source>
        <dbReference type="EMBL" id="JAB55225.1"/>
    </source>
</evidence>
<proteinExistence type="evidence at transcript level"/>
<feature type="domain" description="SH3" evidence="7">
    <location>
        <begin position="663"/>
        <end position="722"/>
    </location>
</feature>
<evidence type="ECO:0000256" key="2">
    <source>
        <dbReference type="ARBA" id="ARBA00022443"/>
    </source>
</evidence>
<evidence type="ECO:0000259" key="7">
    <source>
        <dbReference type="PROSITE" id="PS50002"/>
    </source>
</evidence>
<keyword evidence="3" id="KW-0677">Repeat</keyword>
<keyword evidence="4" id="KW-0965">Cell junction</keyword>
<dbReference type="FunFam" id="2.30.30.40:FF:000001">
    <property type="entry name" value="Sorbin and SH3 domain-containing protein 1 isoform 2"/>
    <property type="match status" value="1"/>
</dbReference>
<organism evidence="9">
    <name type="scientific">Corethrella appendiculata</name>
    <dbReference type="NCBI Taxonomy" id="1370023"/>
    <lineage>
        <taxon>Eukaryota</taxon>
        <taxon>Metazoa</taxon>
        <taxon>Ecdysozoa</taxon>
        <taxon>Arthropoda</taxon>
        <taxon>Hexapoda</taxon>
        <taxon>Insecta</taxon>
        <taxon>Pterygota</taxon>
        <taxon>Neoptera</taxon>
        <taxon>Endopterygota</taxon>
        <taxon>Diptera</taxon>
        <taxon>Nematocera</taxon>
        <taxon>Culicoidea</taxon>
        <taxon>Chaoboridae</taxon>
        <taxon>Corethrella</taxon>
    </lineage>
</organism>
<dbReference type="InterPro" id="IPR036028">
    <property type="entry name" value="SH3-like_dom_sf"/>
</dbReference>
<evidence type="ECO:0000256" key="6">
    <source>
        <dbReference type="SAM" id="MobiDB-lite"/>
    </source>
</evidence>
<dbReference type="EMBL" id="GANO01004646">
    <property type="protein sequence ID" value="JAB55225.1"/>
    <property type="molecule type" value="mRNA"/>
</dbReference>
<dbReference type="InterPro" id="IPR003127">
    <property type="entry name" value="SoHo_dom"/>
</dbReference>
<dbReference type="PANTHER" id="PTHR14167:SF116">
    <property type="entry name" value="CAP, ISOFORM AC"/>
    <property type="match status" value="1"/>
</dbReference>
<evidence type="ECO:0000256" key="4">
    <source>
        <dbReference type="ARBA" id="ARBA00022949"/>
    </source>
</evidence>
<accession>U5ESW7</accession>
<sequence length="846" mass="96448">TTFKIAPKFKATSSTPGVWSPQNRSTETINQQTSSKRAAEFNREATPIWTPKSAPPSPVSDRKEFRSVSFESPTLPRKLPPTSYQQQPPPKIPESISPPWLQSGYDKPPAKSCLSTTTSASERKLQTSNSLPSIPDNIRNLSQKPNRDGSVLRHVTNIEQSSRVSSNNSINRIKPNEKIYPSRTDHYLSEPESDYERPISRKMTLSPKKVEGVGPTTSEGMPLTLRSEITENNQGKWYKKMYNTLHKAHDDDDYVTVRYKTRRGKYPYKASGYLSEPEHNFESDYTIKYNTLDRRRTPSSLSSNSYNKFNTTASPTPSSELQKSTSSPIYSKNRPGRIEDYIPGKSTISAKESKQWWDEIMEIFDGQVEQQKLGNSSISNKSTTYSEGNLSRALKEQGYDSDSTLVFRKKEPPPSSALSPDETKYLYKTMQAGGEIPVQGFRKPAPEKPKENYYVVPPPPPPPLLSKVGPIRTNIIQKYQNFDNNNNNQTFKTIEPPPESPRRYIESDINLHGYKTPIRYEYKEAIPDDELAWRQAEHMKKVYAEERRRKYLRELDDMNSRRHTDNLTPSQKSPIPTNRYDDFRADLSPVPVQLSKIVARALFNFQGQSARELSFKKGDLIYIRRQIDKNWYEGEHNANIGLLPVNYVDIISRDGVKPLPKKLCEGKARAKFNFTAQTGLELPLCKGELVTLTRRVDENWFEGRIGSRKGIFPVSYVEVLTDIGSVDDIELALKPVTTSTTTVQLQSTLPPNFIDDSYNGNQSPVNGIVRETKTVRKTEVLHVDTTNEPIRYRALYNYRPQNSDELELLEGDIVYVLEKCDDGWYVGTSQRTGYFGTFPGNYVRKL</sequence>
<dbReference type="AlphaFoldDB" id="U5ESW7"/>
<evidence type="ECO:0000259" key="8">
    <source>
        <dbReference type="PROSITE" id="PS50831"/>
    </source>
</evidence>
<dbReference type="SUPFAM" id="SSF50044">
    <property type="entry name" value="SH3-domain"/>
    <property type="match status" value="3"/>
</dbReference>
<evidence type="ECO:0000256" key="1">
    <source>
        <dbReference type="ARBA" id="ARBA00004282"/>
    </source>
</evidence>
<protein>
    <submittedName>
        <fullName evidence="9">Putative sorbin and sh3 domain-containing protein</fullName>
    </submittedName>
</protein>
<dbReference type="PROSITE" id="PS50002">
    <property type="entry name" value="SH3"/>
    <property type="match status" value="3"/>
</dbReference>
<dbReference type="CDD" id="cd11780">
    <property type="entry name" value="SH3_Sorbs_3"/>
    <property type="match status" value="1"/>
</dbReference>
<comment type="subcellular location">
    <subcellularLocation>
        <location evidence="1">Cell junction</location>
    </subcellularLocation>
</comment>
<feature type="domain" description="SoHo" evidence="8">
    <location>
        <begin position="204"/>
        <end position="267"/>
    </location>
</feature>
<dbReference type="Pfam" id="PF00018">
    <property type="entry name" value="SH3_1"/>
    <property type="match status" value="1"/>
</dbReference>
<keyword evidence="2 5" id="KW-0728">SH3 domain</keyword>
<evidence type="ECO:0000256" key="3">
    <source>
        <dbReference type="ARBA" id="ARBA00022737"/>
    </source>
</evidence>
<dbReference type="PRINTS" id="PR00452">
    <property type="entry name" value="SH3DOMAIN"/>
</dbReference>
<feature type="domain" description="SH3" evidence="7">
    <location>
        <begin position="594"/>
        <end position="653"/>
    </location>
</feature>
<name>U5ESW7_9DIPT</name>
<dbReference type="Gene3D" id="2.30.30.40">
    <property type="entry name" value="SH3 Domains"/>
    <property type="match status" value="3"/>
</dbReference>
<evidence type="ECO:0000256" key="5">
    <source>
        <dbReference type="PROSITE-ProRule" id="PRU00192"/>
    </source>
</evidence>
<feature type="compositionally biased region" description="Polar residues" evidence="6">
    <location>
        <begin position="11"/>
        <end position="36"/>
    </location>
</feature>
<dbReference type="InterPro" id="IPR001452">
    <property type="entry name" value="SH3_domain"/>
</dbReference>
<dbReference type="GO" id="GO:0070161">
    <property type="term" value="C:anchoring junction"/>
    <property type="evidence" value="ECO:0007669"/>
    <property type="project" value="UniProtKB-SubCell"/>
</dbReference>
<feature type="region of interest" description="Disordered" evidence="6">
    <location>
        <begin position="1"/>
        <end position="148"/>
    </location>
</feature>
<dbReference type="SMART" id="SM00326">
    <property type="entry name" value="SH3"/>
    <property type="match status" value="3"/>
</dbReference>
<feature type="non-terminal residue" evidence="9">
    <location>
        <position position="1"/>
    </location>
</feature>
<feature type="region of interest" description="Disordered" evidence="6">
    <location>
        <begin position="482"/>
        <end position="501"/>
    </location>
</feature>
<dbReference type="Pfam" id="PF14604">
    <property type="entry name" value="SH3_9"/>
    <property type="match status" value="2"/>
</dbReference>
<dbReference type="CDD" id="cd11782">
    <property type="entry name" value="SH3_Sorbs_2"/>
    <property type="match status" value="1"/>
</dbReference>
<dbReference type="CDD" id="cd11781">
    <property type="entry name" value="SH3_Sorbs_1"/>
    <property type="match status" value="1"/>
</dbReference>
<dbReference type="PROSITE" id="PS50831">
    <property type="entry name" value="SOHO"/>
    <property type="match status" value="1"/>
</dbReference>
<feature type="compositionally biased region" description="Polar residues" evidence="6">
    <location>
        <begin position="113"/>
        <end position="132"/>
    </location>
</feature>
<dbReference type="PANTHER" id="PTHR14167">
    <property type="entry name" value="SH3 DOMAIN-CONTAINING"/>
    <property type="match status" value="1"/>
</dbReference>
<feature type="domain" description="SH3" evidence="7">
    <location>
        <begin position="787"/>
        <end position="846"/>
    </location>
</feature>